<dbReference type="AlphaFoldDB" id="A0A699HR95"/>
<name>A0A699HR95_TANCI</name>
<dbReference type="SUPFAM" id="SSF56672">
    <property type="entry name" value="DNA/RNA polymerases"/>
    <property type="match status" value="1"/>
</dbReference>
<feature type="domain" description="Reverse transcriptase" evidence="2">
    <location>
        <begin position="628"/>
        <end position="877"/>
    </location>
</feature>
<keyword evidence="3" id="KW-0695">RNA-directed DNA polymerase</keyword>
<gene>
    <name evidence="3" type="ORF">Tci_438076</name>
</gene>
<feature type="compositionally biased region" description="Basic and acidic residues" evidence="1">
    <location>
        <begin position="244"/>
        <end position="258"/>
    </location>
</feature>
<protein>
    <submittedName>
        <fullName evidence="3">RNA-directed DNA polymerase, eukaryota</fullName>
    </submittedName>
</protein>
<keyword evidence="3" id="KW-0548">Nucleotidyltransferase</keyword>
<evidence type="ECO:0000256" key="1">
    <source>
        <dbReference type="SAM" id="MobiDB-lite"/>
    </source>
</evidence>
<dbReference type="InterPro" id="IPR000477">
    <property type="entry name" value="RT_dom"/>
</dbReference>
<dbReference type="Pfam" id="PF00078">
    <property type="entry name" value="RVT_1"/>
    <property type="match status" value="1"/>
</dbReference>
<feature type="region of interest" description="Disordered" evidence="1">
    <location>
        <begin position="200"/>
        <end position="230"/>
    </location>
</feature>
<accession>A0A699HR95</accession>
<dbReference type="PROSITE" id="PS50878">
    <property type="entry name" value="RT_POL"/>
    <property type="match status" value="1"/>
</dbReference>
<reference evidence="3" key="1">
    <citation type="journal article" date="2019" name="Sci. Rep.">
        <title>Draft genome of Tanacetum cinerariifolium, the natural source of mosquito coil.</title>
        <authorList>
            <person name="Yamashiro T."/>
            <person name="Shiraishi A."/>
            <person name="Satake H."/>
            <person name="Nakayama K."/>
        </authorList>
    </citation>
    <scope>NUCLEOTIDE SEQUENCE</scope>
</reference>
<evidence type="ECO:0000259" key="2">
    <source>
        <dbReference type="PROSITE" id="PS50878"/>
    </source>
</evidence>
<dbReference type="CDD" id="cd01650">
    <property type="entry name" value="RT_nLTR_like"/>
    <property type="match status" value="1"/>
</dbReference>
<sequence>MGTFRTKEDDVAKISTTVYVTNFPESLSAKELFNSCEVYGYVVDSFIPTKRSKNVNGDAKKAPAIVLDDECLMTRDLSKSLLGRVKVFASLANLKLALCNKGFVDIKIQYMGEFWVMMKFANIESIKKFRENVSVGTWFSIIKDASLDFYVEKRIAWDEIEGIPFKLWSDKSFTRIASKWGDLLDADDQEDTCFHSKRLYDEDQEDTNSNDDGFNDQIPDGLGGNSDGEEVNENILNEIEKEDEQLKEGEVKEKEEKSEDPFNIYTILNKKTKKGGLDNKSESCLNNEDGEETDKSKKSEIPRTEGSILGILEEVVKVGQIMGYNMEGCMSNMTEIIEAKGMEEESVTKSYSFVMIRGVWRLTGQKFMIIAVYAPHDTREKQMLWDYLQGEIRRWKGESFSKTVEDAWKEYSGKESNAMRYLMGKLKHLKSKIRDWNNSNRFSATLSKKQCISELEVIDKLIDNGNGDDEVMNKRVEMINKLQEIDKLRALEVAQKAKIKWAVEGDENSRFFHGMLNKKRNIQNVRGVMADGVWVDNPTMVKKEFFEHFRTGFCHPGHMGATIQMEFPKKLSDDELRDIECDVTNDEIKRAVWDCGTDKAPGSDGFTFGFFRRFWDLIQEDVYAAVRYFFVYSDIPKGCNSAFISLIPKIQNANLVKDFRPISLIGSLYKIIAKILANRLVGMLSGIVNEVQSAFVADRQILDGPFILNEVIQWCKSKKKQALIFKVDFEKAYDSVRGSILVNGSPTEEFQFGKGLKQGDPLSPFLFILIMESLHISFQRIVDADLFKGIKIGGGLVNLSHLFYADDAVVVGQWCDSNITTLVHVLECFHKASGLRINMCKSKIMGVNVEGDMVNRAAGKLGCLVLKTPFSYLGSTVGGNMSRKAMWNDILERVKKRLSKWKMQMLSIGGRLTLVKSVLGSMPIFYFSIFKVPLGVLPELENIRKHFFNGQECNSKKATLVNWKRALSAKERGGLGSLFAMNRALLFKWVWRFFSQDYTLWARVIKAIHGSDGRIGTVSSSVASKCSMPNLSSSFRRNPRGGCELEQFLKVEDLIDENMMPTFNCKTRWVKYVPIKVNIRAWKVTTDSLPTRYNISRHGICIDSILCAICNTGVETSRQLFFSCDMARDVVNLIIRWWNVPYVVFESYKEWLAWFVNIRLPSKNKKMLEGVFYVTWWLLWWFRNKTIFEGKTIKKAMLFDEVPQKYQCSTDDTMSNKVANFELDEKKRLEATIQMQNYYRAEGNVEGRKVAA</sequence>
<feature type="region of interest" description="Disordered" evidence="1">
    <location>
        <begin position="274"/>
        <end position="301"/>
    </location>
</feature>
<organism evidence="3">
    <name type="scientific">Tanacetum cinerariifolium</name>
    <name type="common">Dalmatian daisy</name>
    <name type="synonym">Chrysanthemum cinerariifolium</name>
    <dbReference type="NCBI Taxonomy" id="118510"/>
    <lineage>
        <taxon>Eukaryota</taxon>
        <taxon>Viridiplantae</taxon>
        <taxon>Streptophyta</taxon>
        <taxon>Embryophyta</taxon>
        <taxon>Tracheophyta</taxon>
        <taxon>Spermatophyta</taxon>
        <taxon>Magnoliopsida</taxon>
        <taxon>eudicotyledons</taxon>
        <taxon>Gunneridae</taxon>
        <taxon>Pentapetalae</taxon>
        <taxon>asterids</taxon>
        <taxon>campanulids</taxon>
        <taxon>Asterales</taxon>
        <taxon>Asteraceae</taxon>
        <taxon>Asteroideae</taxon>
        <taxon>Anthemideae</taxon>
        <taxon>Anthemidinae</taxon>
        <taxon>Tanacetum</taxon>
    </lineage>
</organism>
<dbReference type="PANTHER" id="PTHR33116">
    <property type="entry name" value="REVERSE TRANSCRIPTASE ZINC-BINDING DOMAIN-CONTAINING PROTEIN-RELATED-RELATED"/>
    <property type="match status" value="1"/>
</dbReference>
<proteinExistence type="predicted"/>
<evidence type="ECO:0000313" key="3">
    <source>
        <dbReference type="EMBL" id="GEY66102.1"/>
    </source>
</evidence>
<dbReference type="InterPro" id="IPR026960">
    <property type="entry name" value="RVT-Znf"/>
</dbReference>
<comment type="caution">
    <text evidence="3">The sequence shown here is derived from an EMBL/GenBank/DDBJ whole genome shotgun (WGS) entry which is preliminary data.</text>
</comment>
<feature type="region of interest" description="Disordered" evidence="1">
    <location>
        <begin position="239"/>
        <end position="258"/>
    </location>
</feature>
<dbReference type="InterPro" id="IPR043502">
    <property type="entry name" value="DNA/RNA_pol_sf"/>
</dbReference>
<dbReference type="EMBL" id="BKCJ010197913">
    <property type="protein sequence ID" value="GEY66102.1"/>
    <property type="molecule type" value="Genomic_DNA"/>
</dbReference>
<keyword evidence="3" id="KW-0808">Transferase</keyword>
<dbReference type="PANTHER" id="PTHR33116:SF79">
    <property type="entry name" value="REVERSE TRANSCRIPTASE DOMAIN, ZINC FINGER, CCHC-TYPE-RELATED"/>
    <property type="match status" value="1"/>
</dbReference>
<dbReference type="GO" id="GO:0003964">
    <property type="term" value="F:RNA-directed DNA polymerase activity"/>
    <property type="evidence" value="ECO:0007669"/>
    <property type="project" value="UniProtKB-KW"/>
</dbReference>
<dbReference type="Pfam" id="PF13966">
    <property type="entry name" value="zf-RVT"/>
    <property type="match status" value="1"/>
</dbReference>